<dbReference type="InterPro" id="IPR006034">
    <property type="entry name" value="Asparaginase/glutaminase-like"/>
</dbReference>
<dbReference type="SMART" id="SM00870">
    <property type="entry name" value="Asparaginase"/>
    <property type="match status" value="1"/>
</dbReference>
<dbReference type="GO" id="GO:0006528">
    <property type="term" value="P:asparagine metabolic process"/>
    <property type="evidence" value="ECO:0007669"/>
    <property type="project" value="InterPro"/>
</dbReference>
<evidence type="ECO:0000256" key="5">
    <source>
        <dbReference type="PIRSR" id="PIRSR001220-1"/>
    </source>
</evidence>
<dbReference type="PRINTS" id="PR00139">
    <property type="entry name" value="ASNGLNASE"/>
</dbReference>
<dbReference type="PIRSF" id="PIRSF001220">
    <property type="entry name" value="L-ASNase_gatD"/>
    <property type="match status" value="1"/>
</dbReference>
<dbReference type="PROSITE" id="PS00144">
    <property type="entry name" value="ASN_GLN_ASE_1"/>
    <property type="match status" value="1"/>
</dbReference>
<feature type="domain" description="Asparaginase/glutaminase C-terminal" evidence="10">
    <location>
        <begin position="209"/>
        <end position="314"/>
    </location>
</feature>
<evidence type="ECO:0000256" key="1">
    <source>
        <dbReference type="ARBA" id="ARBA00010518"/>
    </source>
</evidence>
<dbReference type="OrthoDB" id="9788068at2"/>
<protein>
    <recommendedName>
        <fullName evidence="2">asparaginase</fullName>
        <ecNumber evidence="2">3.5.1.1</ecNumber>
    </recommendedName>
</protein>
<evidence type="ECO:0000256" key="3">
    <source>
        <dbReference type="ARBA" id="ARBA00022801"/>
    </source>
</evidence>
<feature type="binding site" evidence="6">
    <location>
        <begin position="90"/>
        <end position="91"/>
    </location>
    <ligand>
        <name>substrate</name>
    </ligand>
</feature>
<dbReference type="PANTHER" id="PTHR11707">
    <property type="entry name" value="L-ASPARAGINASE"/>
    <property type="match status" value="1"/>
</dbReference>
<dbReference type="PROSITE" id="PS51732">
    <property type="entry name" value="ASN_GLN_ASE_3"/>
    <property type="match status" value="1"/>
</dbReference>
<dbReference type="Gene3D" id="3.40.50.1170">
    <property type="entry name" value="L-asparaginase, N-terminal domain"/>
    <property type="match status" value="1"/>
</dbReference>
<evidence type="ECO:0000256" key="4">
    <source>
        <dbReference type="ARBA" id="ARBA00049366"/>
    </source>
</evidence>
<dbReference type="InterPro" id="IPR004550">
    <property type="entry name" value="AsnASE_II"/>
</dbReference>
<proteinExistence type="inferred from homology"/>
<feature type="active site" evidence="8">
    <location>
        <position position="90"/>
    </location>
</feature>
<dbReference type="InterPro" id="IPR037152">
    <property type="entry name" value="L-asparaginase_N_sf"/>
</dbReference>
<evidence type="ECO:0000313" key="12">
    <source>
        <dbReference type="Proteomes" id="UP000067683"/>
    </source>
</evidence>
<comment type="catalytic activity">
    <reaction evidence="4">
        <text>L-asparagine + H2O = L-aspartate + NH4(+)</text>
        <dbReference type="Rhea" id="RHEA:21016"/>
        <dbReference type="ChEBI" id="CHEBI:15377"/>
        <dbReference type="ChEBI" id="CHEBI:28938"/>
        <dbReference type="ChEBI" id="CHEBI:29991"/>
        <dbReference type="ChEBI" id="CHEBI:58048"/>
        <dbReference type="EC" id="3.5.1.1"/>
    </reaction>
</comment>
<dbReference type="EC" id="3.5.1.1" evidence="2"/>
<dbReference type="CDD" id="cd08964">
    <property type="entry name" value="L-asparaginase_II"/>
    <property type="match status" value="1"/>
</dbReference>
<accession>A0A0U2XAL5</accession>
<keyword evidence="3" id="KW-0378">Hydrolase</keyword>
<feature type="domain" description="L-asparaginase N-terminal" evidence="9">
    <location>
        <begin position="4"/>
        <end position="195"/>
    </location>
</feature>
<feature type="active site" description="O-isoaspartyl threonine intermediate" evidence="5">
    <location>
        <position position="13"/>
    </location>
</feature>
<dbReference type="InterPro" id="IPR040919">
    <property type="entry name" value="Asparaginase_C"/>
</dbReference>
<keyword evidence="12" id="KW-1185">Reference proteome</keyword>
<dbReference type="STRING" id="200991.AUC31_00600"/>
<dbReference type="Pfam" id="PF00710">
    <property type="entry name" value="Asparaginase"/>
    <property type="match status" value="1"/>
</dbReference>
<dbReference type="Proteomes" id="UP000067683">
    <property type="component" value="Chromosome"/>
</dbReference>
<evidence type="ECO:0000256" key="6">
    <source>
        <dbReference type="PIRSR" id="PIRSR001220-2"/>
    </source>
</evidence>
<dbReference type="KEGG" id="prt:AUC31_00600"/>
<dbReference type="PANTHER" id="PTHR11707:SF28">
    <property type="entry name" value="60 KDA LYSOPHOSPHOLIPASE"/>
    <property type="match status" value="1"/>
</dbReference>
<dbReference type="InterPro" id="IPR027474">
    <property type="entry name" value="L-asparaginase_N"/>
</dbReference>
<dbReference type="InterPro" id="IPR036152">
    <property type="entry name" value="Asp/glu_Ase-like_sf"/>
</dbReference>
<evidence type="ECO:0000256" key="8">
    <source>
        <dbReference type="PROSITE-ProRule" id="PRU10100"/>
    </source>
</evidence>
<reference evidence="11" key="1">
    <citation type="submission" date="2016-01" db="EMBL/GenBank/DDBJ databases">
        <title>Complete genome of Planococcus rifietoensis type strain M8.</title>
        <authorList>
            <person name="See-Too W.S."/>
        </authorList>
    </citation>
    <scope>NUCLEOTIDE SEQUENCE [LARGE SCALE GENOMIC DNA]</scope>
    <source>
        <strain evidence="11">M8</strain>
    </source>
</reference>
<dbReference type="SUPFAM" id="SSF53774">
    <property type="entry name" value="Glutaminase/Asparaginase"/>
    <property type="match status" value="1"/>
</dbReference>
<name>A0A0U2XAL5_9BACL</name>
<dbReference type="Pfam" id="PF17763">
    <property type="entry name" value="Asparaginase_C"/>
    <property type="match status" value="1"/>
</dbReference>
<evidence type="ECO:0000256" key="2">
    <source>
        <dbReference type="ARBA" id="ARBA00012920"/>
    </source>
</evidence>
<dbReference type="EMBL" id="CP013659">
    <property type="protein sequence ID" value="ALS73839.1"/>
    <property type="molecule type" value="Genomic_DNA"/>
</dbReference>
<dbReference type="AlphaFoldDB" id="A0A0U2XAL5"/>
<comment type="similarity">
    <text evidence="1">Belongs to the asparaginase 1 family.</text>
</comment>
<dbReference type="SFLD" id="SFLDS00057">
    <property type="entry name" value="Glutaminase/Asparaginase"/>
    <property type="match status" value="1"/>
</dbReference>
<dbReference type="PIRSF" id="PIRSF500176">
    <property type="entry name" value="L_ASNase"/>
    <property type="match status" value="1"/>
</dbReference>
<organism evidence="11 12">
    <name type="scientific">Planococcus rifietoensis</name>
    <dbReference type="NCBI Taxonomy" id="200991"/>
    <lineage>
        <taxon>Bacteria</taxon>
        <taxon>Bacillati</taxon>
        <taxon>Bacillota</taxon>
        <taxon>Bacilli</taxon>
        <taxon>Bacillales</taxon>
        <taxon>Caryophanaceae</taxon>
        <taxon>Planococcus</taxon>
    </lineage>
</organism>
<gene>
    <name evidence="11" type="ORF">AUC31_00600</name>
</gene>
<dbReference type="InterPro" id="IPR027473">
    <property type="entry name" value="L-asparaginase_C"/>
</dbReference>
<evidence type="ECO:0000313" key="11">
    <source>
        <dbReference type="EMBL" id="ALS73839.1"/>
    </source>
</evidence>
<evidence type="ECO:0000256" key="7">
    <source>
        <dbReference type="PROSITE-ProRule" id="PRU10099"/>
    </source>
</evidence>
<dbReference type="InterPro" id="IPR020827">
    <property type="entry name" value="Asparaginase/glutaminase_AS1"/>
</dbReference>
<dbReference type="FunFam" id="3.40.50.1170:FF:000001">
    <property type="entry name" value="L-asparaginase 2"/>
    <property type="match status" value="1"/>
</dbReference>
<dbReference type="GO" id="GO:0004067">
    <property type="term" value="F:asparaginase activity"/>
    <property type="evidence" value="ECO:0007669"/>
    <property type="project" value="UniProtKB-UniRule"/>
</dbReference>
<dbReference type="RefSeq" id="WP_058380549.1">
    <property type="nucleotide sequence ID" value="NZ_CP013659.2"/>
</dbReference>
<dbReference type="InterPro" id="IPR027475">
    <property type="entry name" value="Asparaginase/glutaminase_AS2"/>
</dbReference>
<dbReference type="Gene3D" id="3.40.50.40">
    <property type="match status" value="1"/>
</dbReference>
<evidence type="ECO:0000259" key="10">
    <source>
        <dbReference type="Pfam" id="PF17763"/>
    </source>
</evidence>
<feature type="binding site" evidence="6">
    <location>
        <position position="57"/>
    </location>
    <ligand>
        <name>substrate</name>
    </ligand>
</feature>
<evidence type="ECO:0000259" key="9">
    <source>
        <dbReference type="Pfam" id="PF00710"/>
    </source>
</evidence>
<dbReference type="PROSITE" id="PS00917">
    <property type="entry name" value="ASN_GLN_ASE_2"/>
    <property type="match status" value="1"/>
</dbReference>
<feature type="active site" evidence="7">
    <location>
        <position position="13"/>
    </location>
</feature>
<sequence length="323" mass="34657">MKKKVSLITTGGTIASKAISDDGLLKSGAISGKDLAELCQLPSEIEVKVIDVYQLPSMHIGFDEMNIVKEAIVKELEDPEVEGVVVTHGTDTLEETAYFLDLTVGDERTVVVTGSQRAPEAVGTDVYSNLRNSIYVAVDPVIKGVGTVVVFNERIYSAKYVKKVHASNLQGFDSFGHGYLGIIDNDKVRIYQKPVLREVHRVPGGMPTVDIVKCYSGQGGSIVDMLAESGSKGIVLEAAGRGQISPHMVEAVERAVKSGITVVLTTSAEEGNAYPAYSYPGSAHDLLTRGVILGSDYDSKKARIKLAILLSGNEPIDKEAFEI</sequence>